<keyword evidence="3" id="KW-0001">2Fe-2S</keyword>
<dbReference type="InterPro" id="IPR008333">
    <property type="entry name" value="Cbr1-like_FAD-bd_dom"/>
</dbReference>
<dbReference type="Gene3D" id="3.10.20.30">
    <property type="match status" value="1"/>
</dbReference>
<comment type="cofactor">
    <cofactor evidence="1">
        <name>FAD</name>
        <dbReference type="ChEBI" id="CHEBI:57692"/>
    </cofactor>
</comment>
<sequence length="386" mass="41577">MTTVTPRATRTFSHAATATLPTTGLGVAEHCWGDDDEVLLICRAVQEITHDVKSFFFEAPAGRTFHFVPGQFIVLRLVVDSVPVSRCYTISSPPTRPHLLAITVKRMVGGPVSNWLHDSVVPGSGVTALAPRGTFTLPRVPAPKYLFLSAGSGITPMMSMTRTLFDLGSDADVVFIHSARTPGDIPFRRELDAMAAVMPGLRVVHVCENDYPAERWAGLRGRLTAPMVETVAADFAERVAFTCGPSAYMAAVRRILGDLGYDMRRYHEESFSFDTLPITDRTVVESQTPDDAVTDDSPVATHTVALAASGHTIRCGEDETILAAALAAGLRVPASCGQGMCGTCKTTLLRGQVDMTHNGGIRPKEIARNKILVCCAKPLGDLRLDL</sequence>
<keyword evidence="2" id="KW-0285">Flavoprotein</keyword>
<accession>A0A6L7GK21</accession>
<keyword evidence="4" id="KW-0479">Metal-binding</keyword>
<evidence type="ECO:0000256" key="8">
    <source>
        <dbReference type="ARBA" id="ARBA00023014"/>
    </source>
</evidence>
<comment type="caution">
    <text evidence="11">The sequence shown here is derived from an EMBL/GenBank/DDBJ whole genome shotgun (WGS) entry which is preliminary data.</text>
</comment>
<name>A0A6L7GK21_9ACTN</name>
<keyword evidence="7" id="KW-0408">Iron</keyword>
<dbReference type="GO" id="GO:0016491">
    <property type="term" value="F:oxidoreductase activity"/>
    <property type="evidence" value="ECO:0007669"/>
    <property type="project" value="UniProtKB-KW"/>
</dbReference>
<feature type="domain" description="FAD-binding FR-type" evidence="10">
    <location>
        <begin position="35"/>
        <end position="138"/>
    </location>
</feature>
<dbReference type="InterPro" id="IPR036010">
    <property type="entry name" value="2Fe-2S_ferredoxin-like_sf"/>
</dbReference>
<dbReference type="Proteomes" id="UP000475545">
    <property type="component" value="Unassembled WGS sequence"/>
</dbReference>
<evidence type="ECO:0000259" key="10">
    <source>
        <dbReference type="PROSITE" id="PS51384"/>
    </source>
</evidence>
<keyword evidence="5" id="KW-0274">FAD</keyword>
<dbReference type="RefSeq" id="WP_160899988.1">
    <property type="nucleotide sequence ID" value="NZ_CP102850.1"/>
</dbReference>
<evidence type="ECO:0000256" key="4">
    <source>
        <dbReference type="ARBA" id="ARBA00022723"/>
    </source>
</evidence>
<dbReference type="InterPro" id="IPR050415">
    <property type="entry name" value="MRET"/>
</dbReference>
<evidence type="ECO:0000256" key="1">
    <source>
        <dbReference type="ARBA" id="ARBA00001974"/>
    </source>
</evidence>
<dbReference type="Pfam" id="PF00111">
    <property type="entry name" value="Fer2"/>
    <property type="match status" value="1"/>
</dbReference>
<evidence type="ECO:0000256" key="5">
    <source>
        <dbReference type="ARBA" id="ARBA00022827"/>
    </source>
</evidence>
<dbReference type="PANTHER" id="PTHR47354:SF6">
    <property type="entry name" value="NADH OXIDOREDUCTASE HCR"/>
    <property type="match status" value="1"/>
</dbReference>
<evidence type="ECO:0000256" key="7">
    <source>
        <dbReference type="ARBA" id="ARBA00023004"/>
    </source>
</evidence>
<dbReference type="InterPro" id="IPR012675">
    <property type="entry name" value="Beta-grasp_dom_sf"/>
</dbReference>
<dbReference type="SUPFAM" id="SSF63380">
    <property type="entry name" value="Riboflavin synthase domain-like"/>
    <property type="match status" value="1"/>
</dbReference>
<dbReference type="InterPro" id="IPR017927">
    <property type="entry name" value="FAD-bd_FR_type"/>
</dbReference>
<keyword evidence="12" id="KW-1185">Reference proteome</keyword>
<dbReference type="Pfam" id="PF00970">
    <property type="entry name" value="FAD_binding_6"/>
    <property type="match status" value="1"/>
</dbReference>
<organism evidence="11 12">
    <name type="scientific">Gordonia mangrovi</name>
    <dbReference type="NCBI Taxonomy" id="2665643"/>
    <lineage>
        <taxon>Bacteria</taxon>
        <taxon>Bacillati</taxon>
        <taxon>Actinomycetota</taxon>
        <taxon>Actinomycetes</taxon>
        <taxon>Mycobacteriales</taxon>
        <taxon>Gordoniaceae</taxon>
        <taxon>Gordonia</taxon>
    </lineage>
</organism>
<evidence type="ECO:0000256" key="3">
    <source>
        <dbReference type="ARBA" id="ARBA00022714"/>
    </source>
</evidence>
<evidence type="ECO:0000256" key="2">
    <source>
        <dbReference type="ARBA" id="ARBA00022630"/>
    </source>
</evidence>
<keyword evidence="8" id="KW-0411">Iron-sulfur</keyword>
<dbReference type="PRINTS" id="PR00410">
    <property type="entry name" value="PHEHYDRXLASE"/>
</dbReference>
<dbReference type="AlphaFoldDB" id="A0A6L7GK21"/>
<feature type="domain" description="2Fe-2S ferredoxin-type" evidence="9">
    <location>
        <begin position="302"/>
        <end position="386"/>
    </location>
</feature>
<dbReference type="CDD" id="cd00207">
    <property type="entry name" value="fer2"/>
    <property type="match status" value="1"/>
</dbReference>
<evidence type="ECO:0000313" key="12">
    <source>
        <dbReference type="Proteomes" id="UP000475545"/>
    </source>
</evidence>
<dbReference type="PANTHER" id="PTHR47354">
    <property type="entry name" value="NADH OXIDOREDUCTASE HCR"/>
    <property type="match status" value="1"/>
</dbReference>
<dbReference type="InterPro" id="IPR039261">
    <property type="entry name" value="FNR_nucleotide-bd"/>
</dbReference>
<dbReference type="CDD" id="cd06215">
    <property type="entry name" value="FNR_iron_sulfur_binding_1"/>
    <property type="match status" value="1"/>
</dbReference>
<evidence type="ECO:0000313" key="11">
    <source>
        <dbReference type="EMBL" id="MXP19793.1"/>
    </source>
</evidence>
<dbReference type="Gene3D" id="2.40.30.10">
    <property type="entry name" value="Translation factors"/>
    <property type="match status" value="1"/>
</dbReference>
<keyword evidence="6" id="KW-0560">Oxidoreductase</keyword>
<reference evidence="11 12" key="1">
    <citation type="submission" date="2019-11" db="EMBL/GenBank/DDBJ databases">
        <title>Gordonia sp. nov., a novel actinobacterium isolated from mangrove soil in Hainan.</title>
        <authorList>
            <person name="Huang X."/>
            <person name="Xie Y."/>
            <person name="Chu X."/>
            <person name="Xiao K."/>
        </authorList>
    </citation>
    <scope>NUCLEOTIDE SEQUENCE [LARGE SCALE GENOMIC DNA]</scope>
    <source>
        <strain evidence="11 12">HNM0687</strain>
    </source>
</reference>
<dbReference type="GO" id="GO:0051537">
    <property type="term" value="F:2 iron, 2 sulfur cluster binding"/>
    <property type="evidence" value="ECO:0007669"/>
    <property type="project" value="UniProtKB-KW"/>
</dbReference>
<dbReference type="SUPFAM" id="SSF54292">
    <property type="entry name" value="2Fe-2S ferredoxin-like"/>
    <property type="match status" value="1"/>
</dbReference>
<dbReference type="GO" id="GO:0046872">
    <property type="term" value="F:metal ion binding"/>
    <property type="evidence" value="ECO:0007669"/>
    <property type="project" value="UniProtKB-KW"/>
</dbReference>
<dbReference type="InterPro" id="IPR017938">
    <property type="entry name" value="Riboflavin_synthase-like_b-brl"/>
</dbReference>
<dbReference type="PROSITE" id="PS00197">
    <property type="entry name" value="2FE2S_FER_1"/>
    <property type="match status" value="1"/>
</dbReference>
<evidence type="ECO:0000259" key="9">
    <source>
        <dbReference type="PROSITE" id="PS51085"/>
    </source>
</evidence>
<dbReference type="Pfam" id="PF00175">
    <property type="entry name" value="NAD_binding_1"/>
    <property type="match status" value="1"/>
</dbReference>
<dbReference type="PROSITE" id="PS51085">
    <property type="entry name" value="2FE2S_FER_2"/>
    <property type="match status" value="1"/>
</dbReference>
<dbReference type="PROSITE" id="PS51384">
    <property type="entry name" value="FAD_FR"/>
    <property type="match status" value="1"/>
</dbReference>
<dbReference type="SUPFAM" id="SSF52343">
    <property type="entry name" value="Ferredoxin reductase-like, C-terminal NADP-linked domain"/>
    <property type="match status" value="1"/>
</dbReference>
<proteinExistence type="predicted"/>
<dbReference type="Gene3D" id="3.40.50.80">
    <property type="entry name" value="Nucleotide-binding domain of ferredoxin-NADP reductase (FNR) module"/>
    <property type="match status" value="1"/>
</dbReference>
<dbReference type="InterPro" id="IPR006058">
    <property type="entry name" value="2Fe2S_fd_BS"/>
</dbReference>
<dbReference type="EMBL" id="WMBR01000001">
    <property type="protein sequence ID" value="MXP19793.1"/>
    <property type="molecule type" value="Genomic_DNA"/>
</dbReference>
<gene>
    <name evidence="11" type="ORF">GIY30_00250</name>
</gene>
<evidence type="ECO:0000256" key="6">
    <source>
        <dbReference type="ARBA" id="ARBA00023002"/>
    </source>
</evidence>
<protein>
    <submittedName>
        <fullName evidence="11">2Fe-2S iron-sulfur cluster binding domain-containing protein</fullName>
    </submittedName>
</protein>
<dbReference type="InterPro" id="IPR001041">
    <property type="entry name" value="2Fe-2S_ferredoxin-type"/>
</dbReference>
<dbReference type="InterPro" id="IPR001433">
    <property type="entry name" value="OxRdtase_FAD/NAD-bd"/>
</dbReference>